<evidence type="ECO:0000313" key="5">
    <source>
        <dbReference type="Proteomes" id="UP000245942"/>
    </source>
</evidence>
<feature type="region of interest" description="Disordered" evidence="1">
    <location>
        <begin position="140"/>
        <end position="177"/>
    </location>
</feature>
<keyword evidence="3" id="KW-0732">Signal</keyword>
<sequence>MRCSQLVVFLFLLIHSVASLPTPPPGLLPSVWRSQSESGHQNPTSAVEAQAPANSHGSGNLQSARSIVLQVGRRFVTSPRLHDTNDASEANAPLLSRSPARPERAPANWKKPLVGIGIIGTVLTAIGGLASYKAWLKERDRRRKKEQQQAGKPKAQPPGVQHPVVQAPQDGPWCMGC</sequence>
<proteinExistence type="predicted"/>
<feature type="compositionally biased region" description="Polar residues" evidence="1">
    <location>
        <begin position="32"/>
        <end position="61"/>
    </location>
</feature>
<feature type="compositionally biased region" description="Low complexity" evidence="1">
    <location>
        <begin position="148"/>
        <end position="159"/>
    </location>
</feature>
<accession>A0A316U3H9</accession>
<gene>
    <name evidence="4" type="ORF">BCV69DRAFT_283953</name>
</gene>
<dbReference type="Proteomes" id="UP000245942">
    <property type="component" value="Unassembled WGS sequence"/>
</dbReference>
<evidence type="ECO:0000256" key="1">
    <source>
        <dbReference type="SAM" id="MobiDB-lite"/>
    </source>
</evidence>
<dbReference type="GeneID" id="37014608"/>
<feature type="region of interest" description="Disordered" evidence="1">
    <location>
        <begin position="31"/>
        <end position="61"/>
    </location>
</feature>
<dbReference type="RefSeq" id="XP_025347009.1">
    <property type="nucleotide sequence ID" value="XM_025492874.1"/>
</dbReference>
<evidence type="ECO:0000256" key="3">
    <source>
        <dbReference type="SAM" id="SignalP"/>
    </source>
</evidence>
<feature type="transmembrane region" description="Helical" evidence="2">
    <location>
        <begin position="113"/>
        <end position="135"/>
    </location>
</feature>
<dbReference type="AlphaFoldDB" id="A0A316U3H9"/>
<keyword evidence="5" id="KW-1185">Reference proteome</keyword>
<protein>
    <recommendedName>
        <fullName evidence="6">Transmembrane protein</fullName>
    </recommendedName>
</protein>
<evidence type="ECO:0008006" key="6">
    <source>
        <dbReference type="Google" id="ProtNLM"/>
    </source>
</evidence>
<organism evidence="4 5">
    <name type="scientific">Pseudomicrostroma glucosiphilum</name>
    <dbReference type="NCBI Taxonomy" id="1684307"/>
    <lineage>
        <taxon>Eukaryota</taxon>
        <taxon>Fungi</taxon>
        <taxon>Dikarya</taxon>
        <taxon>Basidiomycota</taxon>
        <taxon>Ustilaginomycotina</taxon>
        <taxon>Exobasidiomycetes</taxon>
        <taxon>Microstromatales</taxon>
        <taxon>Microstromatales incertae sedis</taxon>
        <taxon>Pseudomicrostroma</taxon>
    </lineage>
</organism>
<keyword evidence="2" id="KW-1133">Transmembrane helix</keyword>
<keyword evidence="2" id="KW-0812">Transmembrane</keyword>
<evidence type="ECO:0000313" key="4">
    <source>
        <dbReference type="EMBL" id="PWN19849.1"/>
    </source>
</evidence>
<feature type="signal peptide" evidence="3">
    <location>
        <begin position="1"/>
        <end position="19"/>
    </location>
</feature>
<name>A0A316U3H9_9BASI</name>
<reference evidence="4 5" key="1">
    <citation type="journal article" date="2018" name="Mol. Biol. Evol.">
        <title>Broad Genomic Sampling Reveals a Smut Pathogenic Ancestry of the Fungal Clade Ustilaginomycotina.</title>
        <authorList>
            <person name="Kijpornyongpan T."/>
            <person name="Mondo S.J."/>
            <person name="Barry K."/>
            <person name="Sandor L."/>
            <person name="Lee J."/>
            <person name="Lipzen A."/>
            <person name="Pangilinan J."/>
            <person name="LaButti K."/>
            <person name="Hainaut M."/>
            <person name="Henrissat B."/>
            <person name="Grigoriev I.V."/>
            <person name="Spatafora J.W."/>
            <person name="Aime M.C."/>
        </authorList>
    </citation>
    <scope>NUCLEOTIDE SEQUENCE [LARGE SCALE GENOMIC DNA]</scope>
    <source>
        <strain evidence="4 5">MCA 4718</strain>
    </source>
</reference>
<feature type="region of interest" description="Disordered" evidence="1">
    <location>
        <begin position="79"/>
        <end position="107"/>
    </location>
</feature>
<dbReference type="EMBL" id="KZ819330">
    <property type="protein sequence ID" value="PWN19849.1"/>
    <property type="molecule type" value="Genomic_DNA"/>
</dbReference>
<evidence type="ECO:0000256" key="2">
    <source>
        <dbReference type="SAM" id="Phobius"/>
    </source>
</evidence>
<keyword evidence="2" id="KW-0472">Membrane</keyword>
<feature type="chain" id="PRO_5016252828" description="Transmembrane protein" evidence="3">
    <location>
        <begin position="20"/>
        <end position="177"/>
    </location>
</feature>